<dbReference type="Proteomes" id="UP000318138">
    <property type="component" value="Chromosome"/>
</dbReference>
<evidence type="ECO:0000313" key="1">
    <source>
        <dbReference type="EMBL" id="QKS72618.1"/>
    </source>
</evidence>
<organism evidence="1 2">
    <name type="scientific">Paenalkalicoccus suaedae</name>
    <dbReference type="NCBI Taxonomy" id="2592382"/>
    <lineage>
        <taxon>Bacteria</taxon>
        <taxon>Bacillati</taxon>
        <taxon>Bacillota</taxon>
        <taxon>Bacilli</taxon>
        <taxon>Bacillales</taxon>
        <taxon>Bacillaceae</taxon>
        <taxon>Paenalkalicoccus</taxon>
    </lineage>
</organism>
<dbReference type="RefSeq" id="WP_176010591.1">
    <property type="nucleotide sequence ID" value="NZ_CP041372.2"/>
</dbReference>
<proteinExistence type="predicted"/>
<protein>
    <submittedName>
        <fullName evidence="1">Uncharacterized protein</fullName>
    </submittedName>
</protein>
<keyword evidence="2" id="KW-1185">Reference proteome</keyword>
<dbReference type="EMBL" id="CP041372">
    <property type="protein sequence ID" value="QKS72618.1"/>
    <property type="molecule type" value="Genomic_DNA"/>
</dbReference>
<dbReference type="KEGG" id="psua:FLK61_39065"/>
<gene>
    <name evidence="1" type="ORF">FLK61_39065</name>
</gene>
<reference evidence="2" key="1">
    <citation type="submission" date="2019-07" db="EMBL/GenBank/DDBJ databases">
        <title>Bacillus alkalisoli sp. nov. isolated from saline soil.</title>
        <authorList>
            <person name="Sun J.-Q."/>
            <person name="Xu L."/>
        </authorList>
    </citation>
    <scope>NUCLEOTIDE SEQUENCE [LARGE SCALE GENOMIC DNA]</scope>
    <source>
        <strain evidence="2">M4U3P1</strain>
    </source>
</reference>
<evidence type="ECO:0000313" key="2">
    <source>
        <dbReference type="Proteomes" id="UP000318138"/>
    </source>
</evidence>
<sequence>MHTSRMQANVYEMDHGTISIIGFVLSQEQGITVALTDNKKQTHITATPDEFGYFEMLDLKADELDPTMFLQTNDLDREPLVIRADQLVVASR</sequence>
<accession>A0A859FID9</accession>
<dbReference type="AlphaFoldDB" id="A0A859FID9"/>
<name>A0A859FID9_9BACI</name>